<keyword evidence="11" id="KW-1185">Reference proteome</keyword>
<dbReference type="GO" id="GO:0003743">
    <property type="term" value="F:translation initiation factor activity"/>
    <property type="evidence" value="ECO:0007669"/>
    <property type="project" value="UniProtKB-KW"/>
</dbReference>
<evidence type="ECO:0000256" key="9">
    <source>
        <dbReference type="RuleBase" id="RU003814"/>
    </source>
</evidence>
<dbReference type="Proteomes" id="UP001153714">
    <property type="component" value="Chromosome 20"/>
</dbReference>
<dbReference type="InterPro" id="IPR000649">
    <property type="entry name" value="IF-2B-related"/>
</dbReference>
<evidence type="ECO:0000256" key="1">
    <source>
        <dbReference type="ARBA" id="ARBA00004514"/>
    </source>
</evidence>
<comment type="subcellular location">
    <subcellularLocation>
        <location evidence="1">Cytoplasm</location>
        <location evidence="1">Cytosol</location>
    </subcellularLocation>
</comment>
<dbReference type="Pfam" id="PF01008">
    <property type="entry name" value="IF-2B"/>
    <property type="match status" value="1"/>
</dbReference>
<keyword evidence="3" id="KW-0963">Cytoplasm</keyword>
<reference evidence="10" key="2">
    <citation type="submission" date="2022-10" db="EMBL/GenBank/DDBJ databases">
        <authorList>
            <consortium name="ENA_rothamsted_submissions"/>
            <consortium name="culmorum"/>
            <person name="King R."/>
        </authorList>
    </citation>
    <scope>NUCLEOTIDE SEQUENCE</scope>
</reference>
<dbReference type="Gene3D" id="3.40.50.10470">
    <property type="entry name" value="Translation initiation factor eif-2b, domain 2"/>
    <property type="match status" value="1"/>
</dbReference>
<dbReference type="InterPro" id="IPR051855">
    <property type="entry name" value="eIF2B_beta_subunit"/>
</dbReference>
<dbReference type="PANTHER" id="PTHR45859:SF1">
    <property type="entry name" value="TRANSLATION INITIATION FACTOR EIF-2B SUBUNIT BETA"/>
    <property type="match status" value="1"/>
</dbReference>
<evidence type="ECO:0000313" key="10">
    <source>
        <dbReference type="EMBL" id="CAG9789932.1"/>
    </source>
</evidence>
<evidence type="ECO:0000256" key="6">
    <source>
        <dbReference type="ARBA" id="ARBA00044122"/>
    </source>
</evidence>
<evidence type="ECO:0000256" key="5">
    <source>
        <dbReference type="ARBA" id="ARBA00022917"/>
    </source>
</evidence>
<comment type="similarity">
    <text evidence="2 9">Belongs to the eIF-2B alpha/beta/delta subunits family.</text>
</comment>
<evidence type="ECO:0000256" key="4">
    <source>
        <dbReference type="ARBA" id="ARBA00022540"/>
    </source>
</evidence>
<dbReference type="GO" id="GO:0005085">
    <property type="term" value="F:guanyl-nucleotide exchange factor activity"/>
    <property type="evidence" value="ECO:0007669"/>
    <property type="project" value="TreeGrafter"/>
</dbReference>
<evidence type="ECO:0000256" key="3">
    <source>
        <dbReference type="ARBA" id="ARBA00022490"/>
    </source>
</evidence>
<evidence type="ECO:0000313" key="11">
    <source>
        <dbReference type="Proteomes" id="UP001153714"/>
    </source>
</evidence>
<dbReference type="InterPro" id="IPR037171">
    <property type="entry name" value="NagB/RpiA_transferase-like"/>
</dbReference>
<accession>A0A9N9R5W0</accession>
<sequence>MPPLGSPSKELDLKHEEKIVQFVSNVRNGKIDGSNNIALKMLLLLEQIISECENATALELSGLVREVGRRVCRALPQELVAANMVRRVLRAIRDEHRAVSDQNGGSAEGATESLQRLVLAAAARRGTLGSAQQDLREPLRDHIAEVRAEIESGCGAVAAMATAHVHAAELILTHGSSRLVERFLKAARKHTHYRLLLAEGPDVKESHGMALRLSLLGIPVTVISDASIAAVMSRVNKVVIGVRAVLAGGALLARAGTHALTIAAKHYSVPVIALCPLYKLSPLHACDHYGFNALDNPRTSLSYEFSESGDVHVEAPRYDLVPPDHVTLFLTNLGGSSPSYIYRLLSELYDPNDHQL</sequence>
<dbReference type="GO" id="GO:0005829">
    <property type="term" value="C:cytosol"/>
    <property type="evidence" value="ECO:0007669"/>
    <property type="project" value="UniProtKB-SubCell"/>
</dbReference>
<organism evidence="10 11">
    <name type="scientific">Diatraea saccharalis</name>
    <name type="common">sugarcane borer</name>
    <dbReference type="NCBI Taxonomy" id="40085"/>
    <lineage>
        <taxon>Eukaryota</taxon>
        <taxon>Metazoa</taxon>
        <taxon>Ecdysozoa</taxon>
        <taxon>Arthropoda</taxon>
        <taxon>Hexapoda</taxon>
        <taxon>Insecta</taxon>
        <taxon>Pterygota</taxon>
        <taxon>Neoptera</taxon>
        <taxon>Endopterygota</taxon>
        <taxon>Lepidoptera</taxon>
        <taxon>Glossata</taxon>
        <taxon>Ditrysia</taxon>
        <taxon>Pyraloidea</taxon>
        <taxon>Crambidae</taxon>
        <taxon>Crambinae</taxon>
        <taxon>Diatraea</taxon>
    </lineage>
</organism>
<name>A0A9N9R5W0_9NEOP</name>
<reference evidence="10" key="1">
    <citation type="submission" date="2021-12" db="EMBL/GenBank/DDBJ databases">
        <authorList>
            <person name="King R."/>
        </authorList>
    </citation>
    <scope>NUCLEOTIDE SEQUENCE</scope>
</reference>
<dbReference type="GO" id="GO:0005851">
    <property type="term" value="C:eukaryotic translation initiation factor 2B complex"/>
    <property type="evidence" value="ECO:0007669"/>
    <property type="project" value="TreeGrafter"/>
</dbReference>
<dbReference type="EMBL" id="OU893351">
    <property type="protein sequence ID" value="CAG9789932.1"/>
    <property type="molecule type" value="Genomic_DNA"/>
</dbReference>
<keyword evidence="5" id="KW-0648">Protein biosynthesis</keyword>
<evidence type="ECO:0000256" key="2">
    <source>
        <dbReference type="ARBA" id="ARBA00007251"/>
    </source>
</evidence>
<keyword evidence="4" id="KW-0396">Initiation factor</keyword>
<protein>
    <recommendedName>
        <fullName evidence="6">Translation initiation factor eIF2B subunit beta</fullName>
    </recommendedName>
    <alternativeName>
        <fullName evidence="7">eIF2B GDP-GTP exchange factor subunit beta</fullName>
    </alternativeName>
</protein>
<comment type="subunit">
    <text evidence="8">Component of the translation initiation factor 2B (eIF2B) complex which is a heterodecamer of two sets of five different subunits: alpha, beta, gamma, delta and epsilon. Subunits alpha, beta and delta comprise a regulatory subcomplex and subunits epsilon and gamma comprise a catalytic subcomplex. Within the complex, the hexameric regulatory complex resides at the center, with the two heterodimeric catalytic subcomplexes bound on opposite sides.</text>
</comment>
<evidence type="ECO:0000256" key="7">
    <source>
        <dbReference type="ARBA" id="ARBA00044228"/>
    </source>
</evidence>
<dbReference type="OrthoDB" id="269919at2759"/>
<dbReference type="InterPro" id="IPR042529">
    <property type="entry name" value="IF_2B-like_C"/>
</dbReference>
<proteinExistence type="inferred from homology"/>
<gene>
    <name evidence="10" type="ORF">DIATSA_LOCUS7624</name>
</gene>
<dbReference type="AlphaFoldDB" id="A0A9N9R5W0"/>
<dbReference type="SUPFAM" id="SSF100950">
    <property type="entry name" value="NagB/RpiA/CoA transferase-like"/>
    <property type="match status" value="1"/>
</dbReference>
<dbReference type="PANTHER" id="PTHR45859">
    <property type="entry name" value="TRANSLATION INITIATION FACTOR EIF-2B SUBUNIT BETA"/>
    <property type="match status" value="1"/>
</dbReference>
<evidence type="ECO:0000256" key="8">
    <source>
        <dbReference type="ARBA" id="ARBA00046432"/>
    </source>
</evidence>